<evidence type="ECO:0008006" key="3">
    <source>
        <dbReference type="Google" id="ProtNLM"/>
    </source>
</evidence>
<sequence>MFELDGLSDQAWLERIGNAVPPAATEAIAHVFGTTLMLAEAGETFMLNSMPIWVQPVAVALNVSQQNTQ</sequence>
<proteinExistence type="predicted"/>
<evidence type="ECO:0000313" key="2">
    <source>
        <dbReference type="Proteomes" id="UP000077829"/>
    </source>
</evidence>
<dbReference type="EMBL" id="CP015600">
    <property type="protein sequence ID" value="ANF87119.1"/>
    <property type="molecule type" value="Genomic_DNA"/>
</dbReference>
<accession>A0A172Z549</accession>
<dbReference type="KEGG" id="panr:A7J50_3746"/>
<dbReference type="PATRIC" id="fig|219572.3.peg.3855"/>
<protein>
    <recommendedName>
        <fullName evidence="3">DNA (cytosine-5-)-methyltransferase</fullName>
    </recommendedName>
</protein>
<reference evidence="1 2" key="1">
    <citation type="submission" date="2016-05" db="EMBL/GenBank/DDBJ databases">
        <title>Complete genome sequence of Pseudomonas antarctica PAMC 27494.</title>
        <authorList>
            <person name="Lee J."/>
        </authorList>
    </citation>
    <scope>NUCLEOTIDE SEQUENCE [LARGE SCALE GENOMIC DNA]</scope>
    <source>
        <strain evidence="1 2">PAMC 27494</strain>
    </source>
</reference>
<name>A0A172Z549_9PSED</name>
<dbReference type="AlphaFoldDB" id="A0A172Z549"/>
<gene>
    <name evidence="1" type="ORF">A7J50_3746</name>
</gene>
<evidence type="ECO:0000313" key="1">
    <source>
        <dbReference type="EMBL" id="ANF87119.1"/>
    </source>
</evidence>
<organism evidence="1 2">
    <name type="scientific">Pseudomonas antarctica</name>
    <dbReference type="NCBI Taxonomy" id="219572"/>
    <lineage>
        <taxon>Bacteria</taxon>
        <taxon>Pseudomonadati</taxon>
        <taxon>Pseudomonadota</taxon>
        <taxon>Gammaproteobacteria</taxon>
        <taxon>Pseudomonadales</taxon>
        <taxon>Pseudomonadaceae</taxon>
        <taxon>Pseudomonas</taxon>
    </lineage>
</organism>
<dbReference type="Proteomes" id="UP000077829">
    <property type="component" value="Chromosome"/>
</dbReference>